<dbReference type="Proteomes" id="UP000012118">
    <property type="component" value="Unassembled WGS sequence"/>
</dbReference>
<evidence type="ECO:0000313" key="1">
    <source>
        <dbReference type="EMBL" id="EMN89347.1"/>
    </source>
</evidence>
<proteinExistence type="predicted"/>
<dbReference type="AlphaFoldDB" id="M6QKD0"/>
<keyword evidence="2" id="KW-1185">Reference proteome</keyword>
<gene>
    <name evidence="1" type="ORF">LEP1GSC108_4442</name>
</gene>
<comment type="caution">
    <text evidence="1">The sequence shown here is derived from an EMBL/GenBank/DDBJ whole genome shotgun (WGS) entry which is preliminary data.</text>
</comment>
<protein>
    <submittedName>
        <fullName evidence="1">Uncharacterized protein</fullName>
    </submittedName>
</protein>
<dbReference type="EMBL" id="AHNU02000061">
    <property type="protein sequence ID" value="EMN89347.1"/>
    <property type="molecule type" value="Genomic_DNA"/>
</dbReference>
<evidence type="ECO:0000313" key="2">
    <source>
        <dbReference type="Proteomes" id="UP000012118"/>
    </source>
</evidence>
<sequence length="61" mass="6935">MLYPFLTCTTVSTHSGEVHHHSEQDFHFLSFPIILDCSIQSDSICFGILIYFKSGVKLSKK</sequence>
<accession>M6QKD0</accession>
<organism evidence="1 2">
    <name type="scientific">Leptospira weilii str. UI 13098</name>
    <dbReference type="NCBI Taxonomy" id="1088542"/>
    <lineage>
        <taxon>Bacteria</taxon>
        <taxon>Pseudomonadati</taxon>
        <taxon>Spirochaetota</taxon>
        <taxon>Spirochaetia</taxon>
        <taxon>Leptospirales</taxon>
        <taxon>Leptospiraceae</taxon>
        <taxon>Leptospira</taxon>
    </lineage>
</organism>
<reference evidence="1 2" key="1">
    <citation type="submission" date="2013-01" db="EMBL/GenBank/DDBJ databases">
        <authorList>
            <person name="Harkins D.M."/>
            <person name="Durkin A.S."/>
            <person name="Brinkac L.M."/>
            <person name="Haft D.H."/>
            <person name="Selengut J.D."/>
            <person name="Sanka R."/>
            <person name="DePew J."/>
            <person name="Purushe J."/>
            <person name="Chanthongthip A."/>
            <person name="Lattana O."/>
            <person name="Phetsouvanh R."/>
            <person name="Newton P.N."/>
            <person name="Vinetz J.M."/>
            <person name="Sutton G.G."/>
            <person name="Nierman W.C."/>
            <person name="Fouts D.E."/>
        </authorList>
    </citation>
    <scope>NUCLEOTIDE SEQUENCE [LARGE SCALE GENOMIC DNA]</scope>
    <source>
        <strain evidence="1 2">UI 13098</strain>
    </source>
</reference>
<name>M6QKD0_9LEPT</name>